<reference evidence="1 2" key="1">
    <citation type="journal article" date="2022" name="Hortic Res">
        <title>A haplotype resolved chromosomal level avocado genome allows analysis of novel avocado genes.</title>
        <authorList>
            <person name="Nath O."/>
            <person name="Fletcher S.J."/>
            <person name="Hayward A."/>
            <person name="Shaw L.M."/>
            <person name="Masouleh A.K."/>
            <person name="Furtado A."/>
            <person name="Henry R.J."/>
            <person name="Mitter N."/>
        </authorList>
    </citation>
    <scope>NUCLEOTIDE SEQUENCE [LARGE SCALE GENOMIC DNA]</scope>
    <source>
        <strain evidence="2">cv. Hass</strain>
    </source>
</reference>
<accession>A0ACC2KWB1</accession>
<dbReference type="EMBL" id="CM056819">
    <property type="protein sequence ID" value="KAJ8625265.1"/>
    <property type="molecule type" value="Genomic_DNA"/>
</dbReference>
<evidence type="ECO:0000313" key="2">
    <source>
        <dbReference type="Proteomes" id="UP001234297"/>
    </source>
</evidence>
<protein>
    <submittedName>
        <fullName evidence="1">Uncharacterized protein</fullName>
    </submittedName>
</protein>
<organism evidence="1 2">
    <name type="scientific">Persea americana</name>
    <name type="common">Avocado</name>
    <dbReference type="NCBI Taxonomy" id="3435"/>
    <lineage>
        <taxon>Eukaryota</taxon>
        <taxon>Viridiplantae</taxon>
        <taxon>Streptophyta</taxon>
        <taxon>Embryophyta</taxon>
        <taxon>Tracheophyta</taxon>
        <taxon>Spermatophyta</taxon>
        <taxon>Magnoliopsida</taxon>
        <taxon>Magnoliidae</taxon>
        <taxon>Laurales</taxon>
        <taxon>Lauraceae</taxon>
        <taxon>Persea</taxon>
    </lineage>
</organism>
<dbReference type="Proteomes" id="UP001234297">
    <property type="component" value="Chromosome 11"/>
</dbReference>
<proteinExistence type="predicted"/>
<gene>
    <name evidence="1" type="ORF">MRB53_033795</name>
</gene>
<name>A0ACC2KWB1_PERAE</name>
<keyword evidence="2" id="KW-1185">Reference proteome</keyword>
<sequence>MGRCLSLCISWLGSIGGSVSLWLLRQPTDAAMAEKRHPPTTCLMMKGQAWVQMHFSHPQSTEINLAQYQNLAF</sequence>
<comment type="caution">
    <text evidence="1">The sequence shown here is derived from an EMBL/GenBank/DDBJ whole genome shotgun (WGS) entry which is preliminary data.</text>
</comment>
<evidence type="ECO:0000313" key="1">
    <source>
        <dbReference type="EMBL" id="KAJ8625265.1"/>
    </source>
</evidence>